<accession>A0A485LXY1</accession>
<organism evidence="1">
    <name type="scientific">anaerobic digester metagenome</name>
    <dbReference type="NCBI Taxonomy" id="1263854"/>
    <lineage>
        <taxon>unclassified sequences</taxon>
        <taxon>metagenomes</taxon>
        <taxon>ecological metagenomes</taxon>
    </lineage>
</organism>
<reference evidence="1" key="1">
    <citation type="submission" date="2019-03" db="EMBL/GenBank/DDBJ databases">
        <authorList>
            <person name="Hao L."/>
        </authorList>
    </citation>
    <scope>NUCLEOTIDE SEQUENCE</scope>
</reference>
<gene>
    <name evidence="1" type="ORF">SCFA_130006</name>
</gene>
<sequence>MSAESKGIRGQRELFGLLYETAVNAGIEVIEDRINRKGGICRLKEKLMVVYDAQAPYHERNRLILDAISRVNRDYLYLPPRVRMLLEEGEAMPESPDG</sequence>
<dbReference type="AlphaFoldDB" id="A0A485LXY1"/>
<evidence type="ECO:0000313" key="1">
    <source>
        <dbReference type="EMBL" id="VFU12194.1"/>
    </source>
</evidence>
<proteinExistence type="predicted"/>
<name>A0A485LXY1_9ZZZZ</name>
<protein>
    <submittedName>
        <fullName evidence="1">Uncharacterized protein</fullName>
    </submittedName>
</protein>
<dbReference type="EMBL" id="CAADRM010000035">
    <property type="protein sequence ID" value="VFU12194.1"/>
    <property type="molecule type" value="Genomic_DNA"/>
</dbReference>